<organism evidence="2 3">
    <name type="scientific">Kribbella sandramycini</name>
    <dbReference type="NCBI Taxonomy" id="60450"/>
    <lineage>
        <taxon>Bacteria</taxon>
        <taxon>Bacillati</taxon>
        <taxon>Actinomycetota</taxon>
        <taxon>Actinomycetes</taxon>
        <taxon>Propionibacteriales</taxon>
        <taxon>Kribbellaceae</taxon>
        <taxon>Kribbella</taxon>
    </lineage>
</organism>
<dbReference type="InterPro" id="IPR028264">
    <property type="entry name" value="Imm15"/>
</dbReference>
<reference evidence="1 4" key="2">
    <citation type="submission" date="2020-08" db="EMBL/GenBank/DDBJ databases">
        <title>Sequencing the genomes of 1000 actinobacteria strains.</title>
        <authorList>
            <person name="Klenk H.-P."/>
        </authorList>
    </citation>
    <scope>NUCLEOTIDE SEQUENCE [LARGE SCALE GENOMIC DNA]</scope>
    <source>
        <strain evidence="1 4">DSM 15626</strain>
    </source>
</reference>
<dbReference type="EMBL" id="JACHKF010000001">
    <property type="protein sequence ID" value="MBB6570710.1"/>
    <property type="molecule type" value="Genomic_DNA"/>
</dbReference>
<evidence type="ECO:0000313" key="4">
    <source>
        <dbReference type="Proteomes" id="UP000553957"/>
    </source>
</evidence>
<gene>
    <name evidence="1" type="ORF">HNR71_006347</name>
    <name evidence="2" type="ORF">HPO96_26750</name>
</gene>
<dbReference type="Proteomes" id="UP000534306">
    <property type="component" value="Unassembled WGS sequence"/>
</dbReference>
<evidence type="ECO:0000313" key="3">
    <source>
        <dbReference type="Proteomes" id="UP000534306"/>
    </source>
</evidence>
<dbReference type="Proteomes" id="UP000553957">
    <property type="component" value="Unassembled WGS sequence"/>
</dbReference>
<dbReference type="EMBL" id="JABJRC010000007">
    <property type="protein sequence ID" value="NOL43853.1"/>
    <property type="molecule type" value="Genomic_DNA"/>
</dbReference>
<reference evidence="2 3" key="1">
    <citation type="submission" date="2020-05" db="EMBL/GenBank/DDBJ databases">
        <title>Genome sequence of Kribbella sandramycini ATCC 39419.</title>
        <authorList>
            <person name="Maclea K.S."/>
            <person name="Fair J.L."/>
        </authorList>
    </citation>
    <scope>NUCLEOTIDE SEQUENCE [LARGE SCALE GENOMIC DNA]</scope>
    <source>
        <strain evidence="2 3">ATCC 39419</strain>
    </source>
</reference>
<dbReference type="RefSeq" id="WP_171677096.1">
    <property type="nucleotide sequence ID" value="NZ_BAAAGT010000011.1"/>
</dbReference>
<dbReference type="AlphaFoldDB" id="A0A7Y4L3V0"/>
<name>A0A7Y4L3V0_9ACTN</name>
<accession>A0A7Y4L3V0</accession>
<proteinExistence type="predicted"/>
<dbReference type="Pfam" id="PF15561">
    <property type="entry name" value="Imm15"/>
    <property type="match status" value="1"/>
</dbReference>
<evidence type="ECO:0000313" key="1">
    <source>
        <dbReference type="EMBL" id="MBB6570710.1"/>
    </source>
</evidence>
<sequence>MTFSDTSFGADFERLFHENEVADPAVFAEVASFDEVPIYSRRSELAFLGNLSFAAKNRELILAAVRQLDRIHNYFEGSDESATIVRMVAVTGWSIDDEAGWRCEDGTTELIRPNLWLADLAHPDMADFRVNSPRSRCAEFVSQVIGAGPYRVFESRPPDHLPDCPARVYIARSELLGLLPVADH</sequence>
<keyword evidence="3" id="KW-1185">Reference proteome</keyword>
<comment type="caution">
    <text evidence="2">The sequence shown here is derived from an EMBL/GenBank/DDBJ whole genome shotgun (WGS) entry which is preliminary data.</text>
</comment>
<protein>
    <submittedName>
        <fullName evidence="2">Uncharacterized protein</fullName>
    </submittedName>
</protein>
<evidence type="ECO:0000313" key="2">
    <source>
        <dbReference type="EMBL" id="NOL43853.1"/>
    </source>
</evidence>